<gene>
    <name evidence="1" type="ORF">GSLYS_00006072001</name>
</gene>
<dbReference type="AlphaFoldDB" id="A0AAV2HF36"/>
<dbReference type="EMBL" id="CAXITT010000103">
    <property type="protein sequence ID" value="CAL1531993.1"/>
    <property type="molecule type" value="Genomic_DNA"/>
</dbReference>
<organism evidence="1 2">
    <name type="scientific">Lymnaea stagnalis</name>
    <name type="common">Great pond snail</name>
    <name type="synonym">Helix stagnalis</name>
    <dbReference type="NCBI Taxonomy" id="6523"/>
    <lineage>
        <taxon>Eukaryota</taxon>
        <taxon>Metazoa</taxon>
        <taxon>Spiralia</taxon>
        <taxon>Lophotrochozoa</taxon>
        <taxon>Mollusca</taxon>
        <taxon>Gastropoda</taxon>
        <taxon>Heterobranchia</taxon>
        <taxon>Euthyneura</taxon>
        <taxon>Panpulmonata</taxon>
        <taxon>Hygrophila</taxon>
        <taxon>Lymnaeoidea</taxon>
        <taxon>Lymnaeidae</taxon>
        <taxon>Lymnaea</taxon>
    </lineage>
</organism>
<comment type="caution">
    <text evidence="1">The sequence shown here is derived from an EMBL/GenBank/DDBJ whole genome shotgun (WGS) entry which is preliminary data.</text>
</comment>
<proteinExistence type="predicted"/>
<protein>
    <submittedName>
        <fullName evidence="1">Uncharacterized protein</fullName>
    </submittedName>
</protein>
<feature type="non-terminal residue" evidence="1">
    <location>
        <position position="1"/>
    </location>
</feature>
<evidence type="ECO:0000313" key="2">
    <source>
        <dbReference type="Proteomes" id="UP001497497"/>
    </source>
</evidence>
<keyword evidence="2" id="KW-1185">Reference proteome</keyword>
<reference evidence="1 2" key="1">
    <citation type="submission" date="2024-04" db="EMBL/GenBank/DDBJ databases">
        <authorList>
            <consortium name="Genoscope - CEA"/>
            <person name="William W."/>
        </authorList>
    </citation>
    <scope>NUCLEOTIDE SEQUENCE [LARGE SCALE GENOMIC DNA]</scope>
</reference>
<feature type="non-terminal residue" evidence="1">
    <location>
        <position position="113"/>
    </location>
</feature>
<evidence type="ECO:0000313" key="1">
    <source>
        <dbReference type="EMBL" id="CAL1531993.1"/>
    </source>
</evidence>
<accession>A0AAV2HF36</accession>
<name>A0AAV2HF36_LYMST</name>
<sequence>GPTVSVDGCFVPFEGLIDVVSGAKNMKHFYIFWLNVFVFGGQSVVDKTTVAEGQTFTITCDHLHVKGTMPNCFLDFLEVRRYLPESFNVILSFSDGHTNRLPKHWTGLCINPG</sequence>
<dbReference type="Proteomes" id="UP001497497">
    <property type="component" value="Unassembled WGS sequence"/>
</dbReference>